<feature type="non-terminal residue" evidence="2">
    <location>
        <position position="80"/>
    </location>
</feature>
<protein>
    <submittedName>
        <fullName evidence="2">Uncharacterized protein</fullName>
    </submittedName>
</protein>
<feature type="non-terminal residue" evidence="2">
    <location>
        <position position="1"/>
    </location>
</feature>
<reference evidence="2" key="1">
    <citation type="submission" date="2020-02" db="EMBL/GenBank/DDBJ databases">
        <authorList>
            <person name="Meier V. D."/>
        </authorList>
    </citation>
    <scope>NUCLEOTIDE SEQUENCE</scope>
    <source>
        <strain evidence="2">AVDCRST_MAG01</strain>
    </source>
</reference>
<feature type="region of interest" description="Disordered" evidence="1">
    <location>
        <begin position="1"/>
        <end position="26"/>
    </location>
</feature>
<organism evidence="2">
    <name type="scientific">uncultured Rubrobacteraceae bacterium</name>
    <dbReference type="NCBI Taxonomy" id="349277"/>
    <lineage>
        <taxon>Bacteria</taxon>
        <taxon>Bacillati</taxon>
        <taxon>Actinomycetota</taxon>
        <taxon>Rubrobacteria</taxon>
        <taxon>Rubrobacterales</taxon>
        <taxon>Rubrobacteraceae</taxon>
        <taxon>environmental samples</taxon>
    </lineage>
</organism>
<gene>
    <name evidence="2" type="ORF">AVDCRST_MAG01-01-68</name>
</gene>
<dbReference type="AlphaFoldDB" id="A0A6J4NEM7"/>
<accession>A0A6J4NEM7</accession>
<evidence type="ECO:0000256" key="1">
    <source>
        <dbReference type="SAM" id="MobiDB-lite"/>
    </source>
</evidence>
<dbReference type="EMBL" id="CADCUW010000010">
    <property type="protein sequence ID" value="CAA9382861.1"/>
    <property type="molecule type" value="Genomic_DNA"/>
</dbReference>
<name>A0A6J4NEM7_9ACTN</name>
<sequence length="80" mass="9159">ARRALRRGAARAASGGPRRRRCGPRRSGYAVRSKVFLSWSWARRPGRFGRPSGGCTLRYPARRHLIHRSAWKINSRKFAV</sequence>
<proteinExistence type="predicted"/>
<evidence type="ECO:0000313" key="2">
    <source>
        <dbReference type="EMBL" id="CAA9382861.1"/>
    </source>
</evidence>